<organism evidence="1 2">
    <name type="scientific">Halodesulfovibrio aestuarii</name>
    <dbReference type="NCBI Taxonomy" id="126333"/>
    <lineage>
        <taxon>Bacteria</taxon>
        <taxon>Pseudomonadati</taxon>
        <taxon>Thermodesulfobacteriota</taxon>
        <taxon>Desulfovibrionia</taxon>
        <taxon>Desulfovibrionales</taxon>
        <taxon>Desulfovibrionaceae</taxon>
        <taxon>Halodesulfovibrio</taxon>
    </lineage>
</organism>
<evidence type="ECO:0000313" key="2">
    <source>
        <dbReference type="Proteomes" id="UP001568358"/>
    </source>
</evidence>
<keyword evidence="2" id="KW-1185">Reference proteome</keyword>
<comment type="caution">
    <text evidence="1">The sequence shown here is derived from an EMBL/GenBank/DDBJ whole genome shotgun (WGS) entry which is preliminary data.</text>
</comment>
<sequence>MKKRKTVAERLLDRLKEHPEIGKEIKKFSNPKIIRTYAGRQQRYDGAWSWMVDPVGDIGSADNMTKCLKAEKLQWFRTSCDSIEIVAYLGEYPKK</sequence>
<accession>A0ABV4JU39</accession>
<evidence type="ECO:0000313" key="1">
    <source>
        <dbReference type="EMBL" id="MEZ6854212.1"/>
    </source>
</evidence>
<name>A0ABV4JU39_9BACT</name>
<gene>
    <name evidence="1" type="ORF">AB2Z07_11845</name>
</gene>
<dbReference type="EMBL" id="JBFSOO010000008">
    <property type="protein sequence ID" value="MEZ6854212.1"/>
    <property type="molecule type" value="Genomic_DNA"/>
</dbReference>
<protein>
    <submittedName>
        <fullName evidence="1">Uncharacterized protein</fullName>
    </submittedName>
</protein>
<proteinExistence type="predicted"/>
<reference evidence="1 2" key="1">
    <citation type="submission" date="2024-07" db="EMBL/GenBank/DDBJ databases">
        <title>Active virus-host system and metabolic interactions in a Lokiarchaeon culture.</title>
        <authorList>
            <person name="Ponce Toledo R.I."/>
            <person name="Rodrigues Oliveira T."/>
            <person name="Schleper C."/>
        </authorList>
    </citation>
    <scope>NUCLEOTIDE SEQUENCE [LARGE SCALE GENOMIC DNA]</scope>
    <source>
        <strain evidence="1 2">B35</strain>
    </source>
</reference>
<dbReference type="Proteomes" id="UP001568358">
    <property type="component" value="Unassembled WGS sequence"/>
</dbReference>
<dbReference type="RefSeq" id="WP_371150754.1">
    <property type="nucleotide sequence ID" value="NZ_JBFSOO010000008.1"/>
</dbReference>